<reference evidence="2" key="1">
    <citation type="submission" date="2021-02" db="EMBL/GenBank/DDBJ databases">
        <authorList>
            <person name="Nowell W R."/>
        </authorList>
    </citation>
    <scope>NUCLEOTIDE SEQUENCE</scope>
</reference>
<dbReference type="SUPFAM" id="SSF54518">
    <property type="entry name" value="Tubby C-terminal domain-like"/>
    <property type="match status" value="1"/>
</dbReference>
<organism evidence="2 4">
    <name type="scientific">Rotaria sordida</name>
    <dbReference type="NCBI Taxonomy" id="392033"/>
    <lineage>
        <taxon>Eukaryota</taxon>
        <taxon>Metazoa</taxon>
        <taxon>Spiralia</taxon>
        <taxon>Gnathifera</taxon>
        <taxon>Rotifera</taxon>
        <taxon>Eurotatoria</taxon>
        <taxon>Bdelloidea</taxon>
        <taxon>Philodinida</taxon>
        <taxon>Philodinidae</taxon>
        <taxon>Rotaria</taxon>
    </lineage>
</organism>
<proteinExistence type="inferred from homology"/>
<dbReference type="Gene3D" id="2.40.160.200">
    <property type="entry name" value="LURP1-related"/>
    <property type="match status" value="1"/>
</dbReference>
<dbReference type="AlphaFoldDB" id="A0A814YMV8"/>
<comment type="similarity">
    <text evidence="1">Belongs to the LOR family.</text>
</comment>
<dbReference type="EMBL" id="CAJNOL010002588">
    <property type="protein sequence ID" value="CAF1513994.1"/>
    <property type="molecule type" value="Genomic_DNA"/>
</dbReference>
<dbReference type="InterPro" id="IPR038595">
    <property type="entry name" value="LOR_sf"/>
</dbReference>
<evidence type="ECO:0000256" key="1">
    <source>
        <dbReference type="ARBA" id="ARBA00005437"/>
    </source>
</evidence>
<evidence type="ECO:0000313" key="3">
    <source>
        <dbReference type="EMBL" id="CAF1513994.1"/>
    </source>
</evidence>
<evidence type="ECO:0000313" key="4">
    <source>
        <dbReference type="Proteomes" id="UP000663854"/>
    </source>
</evidence>
<dbReference type="InterPro" id="IPR025659">
    <property type="entry name" value="Tubby-like_C"/>
</dbReference>
<dbReference type="InterPro" id="IPR007612">
    <property type="entry name" value="LOR"/>
</dbReference>
<protein>
    <recommendedName>
        <fullName evidence="6">Phospholipid scramblase</fullName>
    </recommendedName>
</protein>
<gene>
    <name evidence="3" type="ORF">JXQ802_LOCUS41161</name>
    <name evidence="2" type="ORF">PYM288_LOCUS26457</name>
</gene>
<dbReference type="Proteomes" id="UP000663870">
    <property type="component" value="Unassembled WGS sequence"/>
</dbReference>
<sequence length="177" mass="20672">MPESITNCRYLIREKFFTLSNSYKIKDELGHDKYIIRSKPWTLDRKLILEDMNGSALLKICQKGFYLLDQFSILSACDSNLNQQIASIRQKFTFFKHSYKIYSIYGEYKLKGLNIFDHAFVLKNKDDKTIAIVNKKFFAIADTYEVEVINSNNGRKQEDHAFILALIIVLHCSLYCS</sequence>
<evidence type="ECO:0000313" key="2">
    <source>
        <dbReference type="EMBL" id="CAF1232515.1"/>
    </source>
</evidence>
<dbReference type="Pfam" id="PF04525">
    <property type="entry name" value="LOR"/>
    <property type="match status" value="1"/>
</dbReference>
<name>A0A814YMV8_9BILA</name>
<evidence type="ECO:0000313" key="5">
    <source>
        <dbReference type="Proteomes" id="UP000663870"/>
    </source>
</evidence>
<accession>A0A814YMV8</accession>
<dbReference type="EMBL" id="CAJNOH010001586">
    <property type="protein sequence ID" value="CAF1232515.1"/>
    <property type="molecule type" value="Genomic_DNA"/>
</dbReference>
<evidence type="ECO:0008006" key="6">
    <source>
        <dbReference type="Google" id="ProtNLM"/>
    </source>
</evidence>
<comment type="caution">
    <text evidence="2">The sequence shown here is derived from an EMBL/GenBank/DDBJ whole genome shotgun (WGS) entry which is preliminary data.</text>
</comment>
<keyword evidence="5" id="KW-1185">Reference proteome</keyword>
<dbReference type="Proteomes" id="UP000663854">
    <property type="component" value="Unassembled WGS sequence"/>
</dbReference>